<reference evidence="1 2" key="1">
    <citation type="submission" date="2024-02" db="EMBL/GenBank/DDBJ databases">
        <authorList>
            <person name="Chen Y."/>
            <person name="Shah S."/>
            <person name="Dougan E. K."/>
            <person name="Thang M."/>
            <person name="Chan C."/>
        </authorList>
    </citation>
    <scope>NUCLEOTIDE SEQUENCE [LARGE SCALE GENOMIC DNA]</scope>
</reference>
<comment type="caution">
    <text evidence="1">The sequence shown here is derived from an EMBL/GenBank/DDBJ whole genome shotgun (WGS) entry which is preliminary data.</text>
</comment>
<keyword evidence="2" id="KW-1185">Reference proteome</keyword>
<sequence>MSNGKHGAIRSALGHLLVFRDRNGREEGKRCGKNGSLARDGGDFGHNWTHVAFCVSTSLEENKEVNHYEILSSYKHISHNTTCLQILFCIRFWLPFEPHGPEDWLVRRQGQLAWCLAQASPV</sequence>
<organism evidence="1 2">
    <name type="scientific">Durusdinium trenchii</name>
    <dbReference type="NCBI Taxonomy" id="1381693"/>
    <lineage>
        <taxon>Eukaryota</taxon>
        <taxon>Sar</taxon>
        <taxon>Alveolata</taxon>
        <taxon>Dinophyceae</taxon>
        <taxon>Suessiales</taxon>
        <taxon>Symbiodiniaceae</taxon>
        <taxon>Durusdinium</taxon>
    </lineage>
</organism>
<evidence type="ECO:0000313" key="1">
    <source>
        <dbReference type="EMBL" id="CAK9027422.1"/>
    </source>
</evidence>
<accession>A0ABP0KLD2</accession>
<dbReference type="EMBL" id="CAXAMN010009003">
    <property type="protein sequence ID" value="CAK9027422.1"/>
    <property type="molecule type" value="Genomic_DNA"/>
</dbReference>
<protein>
    <submittedName>
        <fullName evidence="1">Uncharacterized protein</fullName>
    </submittedName>
</protein>
<gene>
    <name evidence="1" type="ORF">CCMP2556_LOCUS16754</name>
</gene>
<name>A0ABP0KLD2_9DINO</name>
<evidence type="ECO:0000313" key="2">
    <source>
        <dbReference type="Proteomes" id="UP001642484"/>
    </source>
</evidence>
<dbReference type="Proteomes" id="UP001642484">
    <property type="component" value="Unassembled WGS sequence"/>
</dbReference>
<proteinExistence type="predicted"/>